<dbReference type="EMBL" id="AUZX01003363">
    <property type="protein sequence ID" value="EQD74094.1"/>
    <property type="molecule type" value="Genomic_DNA"/>
</dbReference>
<evidence type="ECO:0000313" key="2">
    <source>
        <dbReference type="EMBL" id="EQD74094.1"/>
    </source>
</evidence>
<dbReference type="PANTHER" id="PTHR34107:SF4">
    <property type="entry name" value="SLL1222 PROTEIN"/>
    <property type="match status" value="1"/>
</dbReference>
<reference evidence="2" key="2">
    <citation type="journal article" date="2014" name="ISME J.">
        <title>Microbial stratification in low pH oxic and suboxic macroscopic growths along an acid mine drainage.</title>
        <authorList>
            <person name="Mendez-Garcia C."/>
            <person name="Mesa V."/>
            <person name="Sprenger R.R."/>
            <person name="Richter M."/>
            <person name="Diez M.S."/>
            <person name="Solano J."/>
            <person name="Bargiela R."/>
            <person name="Golyshina O.V."/>
            <person name="Manteca A."/>
            <person name="Ramos J.L."/>
            <person name="Gallego J.R."/>
            <person name="Llorente I."/>
            <person name="Martins Dos Santos V.A."/>
            <person name="Jensen O.N."/>
            <person name="Pelaez A.I."/>
            <person name="Sanchez J."/>
            <person name="Ferrer M."/>
        </authorList>
    </citation>
    <scope>NUCLEOTIDE SEQUENCE</scope>
</reference>
<dbReference type="InterPro" id="IPR012296">
    <property type="entry name" value="Nuclease_put_TT1808"/>
</dbReference>
<dbReference type="AlphaFoldDB" id="T1CXU8"/>
<name>T1CXU8_9ZZZZ</name>
<dbReference type="SUPFAM" id="SSF52980">
    <property type="entry name" value="Restriction endonuclease-like"/>
    <property type="match status" value="1"/>
</dbReference>
<comment type="caution">
    <text evidence="2">The sequence shown here is derived from an EMBL/GenBank/DDBJ whole genome shotgun (WGS) entry which is preliminary data.</text>
</comment>
<gene>
    <name evidence="2" type="ORF">B1A_04625</name>
</gene>
<accession>T1CXU8</accession>
<dbReference type="Gene3D" id="3.90.1570.10">
    <property type="entry name" value="tt1808, chain A"/>
    <property type="match status" value="1"/>
</dbReference>
<sequence length="186" mass="20176">MNTAPQLNTYADLLALPEHVIGELIGGTLHAQPRPRPRHVLTTSSLGDELGGPFAKGKGGGPGGWWILDEPELHLGADVLVPDLAGWRRERMPKLPETAWFELAPDWVCEVLSPATARTDRVLKLPRYAAAGVAHCWLVDPDARTLEAYANSDGRWLLLGAWGGDGQPRVAPFEAIELPLAGLWAE</sequence>
<dbReference type="PANTHER" id="PTHR34107">
    <property type="entry name" value="SLL0198 PROTEIN-RELATED"/>
    <property type="match status" value="1"/>
</dbReference>
<dbReference type="CDD" id="cd06260">
    <property type="entry name" value="DUF820-like"/>
    <property type="match status" value="1"/>
</dbReference>
<organism evidence="2">
    <name type="scientific">mine drainage metagenome</name>
    <dbReference type="NCBI Taxonomy" id="410659"/>
    <lineage>
        <taxon>unclassified sequences</taxon>
        <taxon>metagenomes</taxon>
        <taxon>ecological metagenomes</taxon>
    </lineage>
</organism>
<feature type="domain" description="Putative restriction endonuclease" evidence="1">
    <location>
        <begin position="14"/>
        <end position="179"/>
    </location>
</feature>
<evidence type="ECO:0000259" key="1">
    <source>
        <dbReference type="Pfam" id="PF05685"/>
    </source>
</evidence>
<dbReference type="InterPro" id="IPR011335">
    <property type="entry name" value="Restrct_endonuc-II-like"/>
</dbReference>
<reference evidence="2" key="1">
    <citation type="submission" date="2013-08" db="EMBL/GenBank/DDBJ databases">
        <authorList>
            <person name="Mendez C."/>
            <person name="Richter M."/>
            <person name="Ferrer M."/>
            <person name="Sanchez J."/>
        </authorList>
    </citation>
    <scope>NUCLEOTIDE SEQUENCE</scope>
</reference>
<protein>
    <submittedName>
        <fullName evidence="2">Protein containing DUF820</fullName>
    </submittedName>
</protein>
<proteinExistence type="predicted"/>
<dbReference type="InterPro" id="IPR008538">
    <property type="entry name" value="Uma2"/>
</dbReference>
<dbReference type="Pfam" id="PF05685">
    <property type="entry name" value="Uma2"/>
    <property type="match status" value="1"/>
</dbReference>